<evidence type="ECO:0000313" key="3">
    <source>
        <dbReference type="Proteomes" id="UP000009282"/>
    </source>
</evidence>
<dbReference type="HOGENOM" id="CLU_583633_0_0_6"/>
<dbReference type="STRING" id="1085623.GNIT_1517"/>
<keyword evidence="1" id="KW-1133">Transmembrane helix</keyword>
<gene>
    <name evidence="2" type="ordered locus">GNIT_1517</name>
</gene>
<dbReference type="EMBL" id="CP003060">
    <property type="protein sequence ID" value="AEP29635.1"/>
    <property type="molecule type" value="Genomic_DNA"/>
</dbReference>
<evidence type="ECO:0000256" key="1">
    <source>
        <dbReference type="SAM" id="Phobius"/>
    </source>
</evidence>
<keyword evidence="1" id="KW-0472">Membrane</keyword>
<sequence length="468" mass="51001">MSLNIHVFIATSKGLVAIQSITDLQDSALQSVITISGSTDLATISPSYHRFVQKSTGLIQSEFGVASFRANISRNIDVGSSWQLPFYLAHFIQANAILSSMQSAQAQHETVQLGQGSPAPGDVVLIATGQINTSSGKIEAVSHLPEKCITASAQIKLWMNKGILVEFFVPASGAQTSDWQQKTKIQQPAAFEHVKGVQHKLLPEVDCAIYPVIDTIQLKEHVTQLLPSSTANENQDKAEASIAFIATGSSVSLNRLRDERMKGNKSVSKGLLSEATLWTSLTTKISAAKLRTASIIIAFMIIAIGSVYTMMNMSSVYPQTRFVTTTKSGLHCDANAVEQLTHVAQQYVSRIPSATLNGVCSLTLITAQKIPQIWLVADSKTLIELSSIAIDNELHWTVPLPQQQQVDREYILIVTERSLDLADLSALKSYLSRLEQAQKPSVEILAMFFSQIAVNPQYISHKLVAPDN</sequence>
<proteinExistence type="predicted"/>
<protein>
    <submittedName>
        <fullName evidence="2">Uncharacterized protein</fullName>
    </submittedName>
</protein>
<accession>G4QGJ8</accession>
<dbReference type="AlphaFoldDB" id="G4QGJ8"/>
<feature type="transmembrane region" description="Helical" evidence="1">
    <location>
        <begin position="293"/>
        <end position="311"/>
    </location>
</feature>
<dbReference type="OrthoDB" id="8436543at2"/>
<dbReference type="RefSeq" id="WP_014108509.1">
    <property type="nucleotide sequence ID" value="NC_016041.1"/>
</dbReference>
<keyword evidence="1" id="KW-0812">Transmembrane</keyword>
<dbReference type="Proteomes" id="UP000009282">
    <property type="component" value="Chromosome"/>
</dbReference>
<dbReference type="KEGG" id="gni:GNIT_1517"/>
<keyword evidence="3" id="KW-1185">Reference proteome</keyword>
<organism evidence="2 3">
    <name type="scientific">Glaciecola nitratireducens (strain JCM 12485 / KCTC 12276 / FR1064)</name>
    <dbReference type="NCBI Taxonomy" id="1085623"/>
    <lineage>
        <taxon>Bacteria</taxon>
        <taxon>Pseudomonadati</taxon>
        <taxon>Pseudomonadota</taxon>
        <taxon>Gammaproteobacteria</taxon>
        <taxon>Alteromonadales</taxon>
        <taxon>Alteromonadaceae</taxon>
        <taxon>Brumicola</taxon>
    </lineage>
</organism>
<reference evidence="2 3" key="1">
    <citation type="journal article" date="2011" name="J. Bacteriol.">
        <title>Complete genome sequence of seawater bacterium Glaciecola nitratireducens FR1064T.</title>
        <authorList>
            <person name="Bian F."/>
            <person name="Qin Q.L."/>
            <person name="Xie B.B."/>
            <person name="Shu Y.L."/>
            <person name="Zhang X.Y."/>
            <person name="Yu Y."/>
            <person name="Chen B."/>
            <person name="Chen X.L."/>
            <person name="Zhou B.C."/>
            <person name="Zhang Y.Z."/>
        </authorList>
    </citation>
    <scope>NUCLEOTIDE SEQUENCE [LARGE SCALE GENOMIC DNA]</scope>
    <source>
        <strain evidence="3">JCM 12485 / KCTC 12276 / FR1064</strain>
    </source>
</reference>
<evidence type="ECO:0000313" key="2">
    <source>
        <dbReference type="EMBL" id="AEP29635.1"/>
    </source>
</evidence>
<name>G4QGJ8_GLANF</name>